<dbReference type="Proteomes" id="UP001058290">
    <property type="component" value="Chromosome"/>
</dbReference>
<gene>
    <name evidence="1" type="ORF">N4T19_07925</name>
</gene>
<keyword evidence="2" id="KW-1185">Reference proteome</keyword>
<evidence type="ECO:0000313" key="1">
    <source>
        <dbReference type="EMBL" id="UXC20023.1"/>
    </source>
</evidence>
<protein>
    <submittedName>
        <fullName evidence="1">Uncharacterized protein</fullName>
    </submittedName>
</protein>
<reference evidence="1" key="1">
    <citation type="submission" date="2022-09" db="EMBL/GenBank/DDBJ databases">
        <title>Bacterial diversity in gut of crayfish and pufferfish.</title>
        <authorList>
            <person name="Huang Y."/>
        </authorList>
    </citation>
    <scope>NUCLEOTIDE SEQUENCE</scope>
    <source>
        <strain evidence="1">PR12</strain>
    </source>
</reference>
<organism evidence="1 2">
    <name type="scientific">Comamonas squillarum</name>
    <dbReference type="NCBI Taxonomy" id="2977320"/>
    <lineage>
        <taxon>Bacteria</taxon>
        <taxon>Pseudomonadati</taxon>
        <taxon>Pseudomonadota</taxon>
        <taxon>Betaproteobacteria</taxon>
        <taxon>Burkholderiales</taxon>
        <taxon>Comamonadaceae</taxon>
        <taxon>Comamonas</taxon>
    </lineage>
</organism>
<dbReference type="EMBL" id="CP104377">
    <property type="protein sequence ID" value="UXC20023.1"/>
    <property type="molecule type" value="Genomic_DNA"/>
</dbReference>
<dbReference type="RefSeq" id="WP_260719841.1">
    <property type="nucleotide sequence ID" value="NZ_CP104377.1"/>
</dbReference>
<accession>A0ABY6A1H1</accession>
<sequence length="82" mass="8849">MIKDQIQAEADKAAKAIHETLAEFHRVAGLEVKAEAGWESAQQYSKDGRGTFTIKRELRAVVEVVCGASSASAAQSQESNDK</sequence>
<name>A0ABY6A1H1_9BURK</name>
<evidence type="ECO:0000313" key="2">
    <source>
        <dbReference type="Proteomes" id="UP001058290"/>
    </source>
</evidence>
<proteinExistence type="predicted"/>